<feature type="transmembrane region" description="Helical" evidence="5">
    <location>
        <begin position="406"/>
        <end position="426"/>
    </location>
</feature>
<dbReference type="OrthoDB" id="370281at2759"/>
<keyword evidence="8" id="KW-1185">Reference proteome</keyword>
<feature type="transmembrane region" description="Helical" evidence="5">
    <location>
        <begin position="183"/>
        <end position="201"/>
    </location>
</feature>
<keyword evidence="2 5" id="KW-0812">Transmembrane</keyword>
<evidence type="ECO:0000256" key="2">
    <source>
        <dbReference type="ARBA" id="ARBA00022692"/>
    </source>
</evidence>
<dbReference type="SUPFAM" id="SSF103473">
    <property type="entry name" value="MFS general substrate transporter"/>
    <property type="match status" value="1"/>
</dbReference>
<keyword evidence="4 5" id="KW-0472">Membrane</keyword>
<feature type="transmembrane region" description="Helical" evidence="5">
    <location>
        <begin position="103"/>
        <end position="121"/>
    </location>
</feature>
<dbReference type="Proteomes" id="UP000659654">
    <property type="component" value="Unassembled WGS sequence"/>
</dbReference>
<feature type="transmembrane region" description="Helical" evidence="5">
    <location>
        <begin position="44"/>
        <end position="66"/>
    </location>
</feature>
<reference evidence="6" key="2">
    <citation type="submission" date="2020-09" db="EMBL/GenBank/DDBJ databases">
        <authorList>
            <person name="Kikuchi T."/>
        </authorList>
    </citation>
    <scope>NUCLEOTIDE SEQUENCE</scope>
    <source>
        <strain evidence="6">Ka4C1</strain>
    </source>
</reference>
<dbReference type="Proteomes" id="UP000582659">
    <property type="component" value="Unassembled WGS sequence"/>
</dbReference>
<accession>A0A1I7RMM6</accession>
<name>A0A1I7RMM6_BURXY</name>
<dbReference type="WBParaSite" id="BXY_0196100.1">
    <property type="protein sequence ID" value="BXY_0196100.1"/>
    <property type="gene ID" value="BXY_0196100"/>
</dbReference>
<dbReference type="eggNOG" id="KOG2325">
    <property type="taxonomic scope" value="Eukaryota"/>
</dbReference>
<sequence length="493" mass="55142">MKTDWRSIYILTIVGFLGSFKIAAMSSGLWAYMKLVDPEVTESFYGALHSTANFSNLFMSLLAGILCNKLGDTKLCIVIGKSLWIFAVVSYLAVELMPHNAKFWFLSMEVCFGLSMGLMSVSRTHVAMASTEKERPRAVSLMTLSITVGMAVGPAIMVLMSLLKYPGYEMPFGVHMNLYTAPMYLLLVTTIISVILLVCCFDGTMRVPVRNKDSIILPKGKGRTWFTNKTSYDKFAVFLCCLTRVVQSTSMLFLINVGGPYMMTAFGWSSKELLRYNSIMHTAIGILGIAICVSYITKFTQKYLSDRRAIIIGTALKLSYYVITYPYPFLEKTIPYEIRDENGTIIENGCSERFDWCATTPLINAWVYCIAKVLCFGTGFPLIMLNLDVLYSKVLGNIKQGTMQGIFLVSGEVLTIIGPIIFTTVYEATGPAYIWQFNIVTITGILILWVVYYDRMISATRRKENKRQNLPPEVPMDIAIQDDAKPVGSANPI</sequence>
<comment type="subcellular location">
    <subcellularLocation>
        <location evidence="1">Membrane</location>
        <topology evidence="1">Multi-pass membrane protein</topology>
    </subcellularLocation>
</comment>
<proteinExistence type="predicted"/>
<dbReference type="InterPro" id="IPR036259">
    <property type="entry name" value="MFS_trans_sf"/>
</dbReference>
<feature type="transmembrane region" description="Helical" evidence="5">
    <location>
        <begin position="432"/>
        <end position="453"/>
    </location>
</feature>
<feature type="transmembrane region" description="Helical" evidence="5">
    <location>
        <begin position="365"/>
        <end position="385"/>
    </location>
</feature>
<gene>
    <name evidence="6" type="ORF">BXYJ_LOCUS12840</name>
</gene>
<evidence type="ECO:0000313" key="8">
    <source>
        <dbReference type="Proteomes" id="UP000659654"/>
    </source>
</evidence>
<dbReference type="PANTHER" id="PTHR23510:SF25">
    <property type="entry name" value="MFS DOMAIN-CONTAINING PROTEIN"/>
    <property type="match status" value="1"/>
</dbReference>
<evidence type="ECO:0000313" key="9">
    <source>
        <dbReference type="WBParaSite" id="BXY_0196100.1"/>
    </source>
</evidence>
<feature type="transmembrane region" description="Helical" evidence="5">
    <location>
        <begin position="278"/>
        <end position="297"/>
    </location>
</feature>
<feature type="transmembrane region" description="Helical" evidence="5">
    <location>
        <begin position="78"/>
        <end position="97"/>
    </location>
</feature>
<dbReference type="GO" id="GO:0022857">
    <property type="term" value="F:transmembrane transporter activity"/>
    <property type="evidence" value="ECO:0007669"/>
    <property type="project" value="InterPro"/>
</dbReference>
<dbReference type="EMBL" id="CAJFCV020000005">
    <property type="protein sequence ID" value="CAG9125665.1"/>
    <property type="molecule type" value="Genomic_DNA"/>
</dbReference>
<evidence type="ECO:0000256" key="3">
    <source>
        <dbReference type="ARBA" id="ARBA00022989"/>
    </source>
</evidence>
<evidence type="ECO:0000313" key="7">
    <source>
        <dbReference type="Proteomes" id="UP000095284"/>
    </source>
</evidence>
<keyword evidence="3 5" id="KW-1133">Transmembrane helix</keyword>
<dbReference type="Gene3D" id="1.20.1250.20">
    <property type="entry name" value="MFS general substrate transporter like domains"/>
    <property type="match status" value="1"/>
</dbReference>
<evidence type="ECO:0000256" key="4">
    <source>
        <dbReference type="ARBA" id="ARBA00023136"/>
    </source>
</evidence>
<feature type="transmembrane region" description="Helical" evidence="5">
    <location>
        <begin position="235"/>
        <end position="258"/>
    </location>
</feature>
<evidence type="ECO:0000313" key="6">
    <source>
        <dbReference type="EMBL" id="CAD5232749.1"/>
    </source>
</evidence>
<dbReference type="PANTHER" id="PTHR23510">
    <property type="entry name" value="INNER MEMBRANE TRANSPORT PROTEIN YAJR"/>
    <property type="match status" value="1"/>
</dbReference>
<feature type="transmembrane region" description="Helical" evidence="5">
    <location>
        <begin position="309"/>
        <end position="327"/>
    </location>
</feature>
<organism evidence="7 9">
    <name type="scientific">Bursaphelenchus xylophilus</name>
    <name type="common">Pinewood nematode worm</name>
    <name type="synonym">Aphelenchoides xylophilus</name>
    <dbReference type="NCBI Taxonomy" id="6326"/>
    <lineage>
        <taxon>Eukaryota</taxon>
        <taxon>Metazoa</taxon>
        <taxon>Ecdysozoa</taxon>
        <taxon>Nematoda</taxon>
        <taxon>Chromadorea</taxon>
        <taxon>Rhabditida</taxon>
        <taxon>Tylenchina</taxon>
        <taxon>Tylenchomorpha</taxon>
        <taxon>Aphelenchoidea</taxon>
        <taxon>Aphelenchoididae</taxon>
        <taxon>Bursaphelenchus</taxon>
    </lineage>
</organism>
<protein>
    <submittedName>
        <fullName evidence="6">(pine wood nematode) hypothetical protein</fullName>
    </submittedName>
</protein>
<dbReference type="Pfam" id="PF07690">
    <property type="entry name" value="MFS_1"/>
    <property type="match status" value="1"/>
</dbReference>
<dbReference type="EMBL" id="CAJFDI010000005">
    <property type="protein sequence ID" value="CAD5232749.1"/>
    <property type="molecule type" value="Genomic_DNA"/>
</dbReference>
<reference evidence="9" key="1">
    <citation type="submission" date="2016-11" db="UniProtKB">
        <authorList>
            <consortium name="WormBaseParasite"/>
        </authorList>
    </citation>
    <scope>IDENTIFICATION</scope>
</reference>
<dbReference type="InterPro" id="IPR051068">
    <property type="entry name" value="MFS_Domain-Containing_Protein"/>
</dbReference>
<dbReference type="GO" id="GO:0005765">
    <property type="term" value="C:lysosomal membrane"/>
    <property type="evidence" value="ECO:0007669"/>
    <property type="project" value="TreeGrafter"/>
</dbReference>
<feature type="transmembrane region" description="Helical" evidence="5">
    <location>
        <begin position="141"/>
        <end position="163"/>
    </location>
</feature>
<dbReference type="AlphaFoldDB" id="A0A1I7RMM6"/>
<evidence type="ECO:0000256" key="1">
    <source>
        <dbReference type="ARBA" id="ARBA00004141"/>
    </source>
</evidence>
<dbReference type="InterPro" id="IPR011701">
    <property type="entry name" value="MFS"/>
</dbReference>
<dbReference type="Proteomes" id="UP000095284">
    <property type="component" value="Unplaced"/>
</dbReference>
<feature type="transmembrane region" description="Helical" evidence="5">
    <location>
        <begin position="7"/>
        <end position="32"/>
    </location>
</feature>
<evidence type="ECO:0000256" key="5">
    <source>
        <dbReference type="SAM" id="Phobius"/>
    </source>
</evidence>